<dbReference type="InterPro" id="IPR050109">
    <property type="entry name" value="HTH-type_TetR-like_transc_reg"/>
</dbReference>
<dbReference type="RefSeq" id="WP_098693470.1">
    <property type="nucleotide sequence ID" value="NZ_CP023778.1"/>
</dbReference>
<dbReference type="GO" id="GO:0000976">
    <property type="term" value="F:transcription cis-regulatory region binding"/>
    <property type="evidence" value="ECO:0007669"/>
    <property type="project" value="TreeGrafter"/>
</dbReference>
<evidence type="ECO:0000313" key="7">
    <source>
        <dbReference type="Proteomes" id="UP000221961"/>
    </source>
</evidence>
<gene>
    <name evidence="6" type="ORF">CRH09_08705</name>
</gene>
<dbReference type="InterPro" id="IPR049445">
    <property type="entry name" value="TetR_SbtR-like_C"/>
</dbReference>
<evidence type="ECO:0000256" key="4">
    <source>
        <dbReference type="PROSITE-ProRule" id="PRU00335"/>
    </source>
</evidence>
<dbReference type="GeneID" id="88357486"/>
<dbReference type="InterPro" id="IPR001647">
    <property type="entry name" value="HTH_TetR"/>
</dbReference>
<evidence type="ECO:0000256" key="1">
    <source>
        <dbReference type="ARBA" id="ARBA00023015"/>
    </source>
</evidence>
<feature type="domain" description="HTH tetR-type" evidence="5">
    <location>
        <begin position="16"/>
        <end position="75"/>
    </location>
</feature>
<dbReference type="KEGG" id="ntp:CRH09_08705"/>
<proteinExistence type="predicted"/>
<organism evidence="6 7">
    <name type="scientific">Nocardia terpenica</name>
    <dbReference type="NCBI Taxonomy" id="455432"/>
    <lineage>
        <taxon>Bacteria</taxon>
        <taxon>Bacillati</taxon>
        <taxon>Actinomycetota</taxon>
        <taxon>Actinomycetes</taxon>
        <taxon>Mycobacteriales</taxon>
        <taxon>Nocardiaceae</taxon>
        <taxon>Nocardia</taxon>
    </lineage>
</organism>
<dbReference type="PRINTS" id="PR00455">
    <property type="entry name" value="HTHTETR"/>
</dbReference>
<dbReference type="SUPFAM" id="SSF48498">
    <property type="entry name" value="Tetracyclin repressor-like, C-terminal domain"/>
    <property type="match status" value="1"/>
</dbReference>
<accession>A0A291RG45</accession>
<dbReference type="PANTHER" id="PTHR30055:SF234">
    <property type="entry name" value="HTH-TYPE TRANSCRIPTIONAL REGULATOR BETI"/>
    <property type="match status" value="1"/>
</dbReference>
<dbReference type="Gene3D" id="1.10.357.10">
    <property type="entry name" value="Tetracycline Repressor, domain 2"/>
    <property type="match status" value="1"/>
</dbReference>
<evidence type="ECO:0000256" key="2">
    <source>
        <dbReference type="ARBA" id="ARBA00023125"/>
    </source>
</evidence>
<dbReference type="InterPro" id="IPR009057">
    <property type="entry name" value="Homeodomain-like_sf"/>
</dbReference>
<dbReference type="EMBL" id="CP023778">
    <property type="protein sequence ID" value="ATL66268.1"/>
    <property type="molecule type" value="Genomic_DNA"/>
</dbReference>
<sequence length="215" mass="22383">MSEHDLQRRALRADARRNYERILAVADAAVAEHGAGASLEEIARRAGVGSATLHRHFPSRKALLEAVFRERVAGLCARANALADHADTATGLIVWLRAVGAYIATTRGLASSLLDGGHTPGPFAETTCYTMIRTAGSALLHAAVAADAVRPEVSIDDLLTLVNAISLATEHIPGNAAEVDRLLMLVIDGIRVGSATSSYDEAPGARGSPGASGES</sequence>
<feature type="DNA-binding region" description="H-T-H motif" evidence="4">
    <location>
        <begin position="38"/>
        <end position="57"/>
    </location>
</feature>
<dbReference type="SUPFAM" id="SSF46689">
    <property type="entry name" value="Homeodomain-like"/>
    <property type="match status" value="1"/>
</dbReference>
<dbReference type="PROSITE" id="PS50977">
    <property type="entry name" value="HTH_TETR_2"/>
    <property type="match status" value="1"/>
</dbReference>
<dbReference type="Pfam" id="PF21597">
    <property type="entry name" value="TetR_C_43"/>
    <property type="match status" value="1"/>
</dbReference>
<evidence type="ECO:0000259" key="5">
    <source>
        <dbReference type="PROSITE" id="PS50977"/>
    </source>
</evidence>
<evidence type="ECO:0000313" key="6">
    <source>
        <dbReference type="EMBL" id="ATL66268.1"/>
    </source>
</evidence>
<protein>
    <submittedName>
        <fullName evidence="6">TetR family transcriptional regulator</fullName>
    </submittedName>
</protein>
<dbReference type="InterPro" id="IPR036271">
    <property type="entry name" value="Tet_transcr_reg_TetR-rel_C_sf"/>
</dbReference>
<name>A0A291RG45_9NOCA</name>
<keyword evidence="3" id="KW-0804">Transcription</keyword>
<dbReference type="GO" id="GO:0003700">
    <property type="term" value="F:DNA-binding transcription factor activity"/>
    <property type="evidence" value="ECO:0007669"/>
    <property type="project" value="TreeGrafter"/>
</dbReference>
<dbReference type="AlphaFoldDB" id="A0A291RG45"/>
<evidence type="ECO:0000256" key="3">
    <source>
        <dbReference type="ARBA" id="ARBA00023163"/>
    </source>
</evidence>
<dbReference type="Pfam" id="PF00440">
    <property type="entry name" value="TetR_N"/>
    <property type="match status" value="1"/>
</dbReference>
<keyword evidence="2 4" id="KW-0238">DNA-binding</keyword>
<keyword evidence="1" id="KW-0805">Transcription regulation</keyword>
<reference evidence="6 7" key="1">
    <citation type="submission" date="2017-10" db="EMBL/GenBank/DDBJ databases">
        <title>Comparative genomics between pathogenic Norcardia.</title>
        <authorList>
            <person name="Zeng L."/>
        </authorList>
    </citation>
    <scope>NUCLEOTIDE SEQUENCE [LARGE SCALE GENOMIC DNA]</scope>
    <source>
        <strain evidence="6 7">NC_YFY_NT001</strain>
    </source>
</reference>
<dbReference type="PANTHER" id="PTHR30055">
    <property type="entry name" value="HTH-TYPE TRANSCRIPTIONAL REGULATOR RUTR"/>
    <property type="match status" value="1"/>
</dbReference>
<dbReference type="Proteomes" id="UP000221961">
    <property type="component" value="Chromosome"/>
</dbReference>